<feature type="transmembrane region" description="Helical" evidence="1">
    <location>
        <begin position="43"/>
        <end position="66"/>
    </location>
</feature>
<sequence>MDISYETDALFRGALLGLVCGAAAVPFAGYAIESLTRLPADGWRPVVGGVALVTSALIVPPVIALIRAKRSPMRAYDARRLQAVLQGRLVGVALGVLFGISFLAR</sequence>
<gene>
    <name evidence="2" type="ORF">NA66_10334</name>
</gene>
<keyword evidence="1" id="KW-0812">Transmembrane</keyword>
<protein>
    <submittedName>
        <fullName evidence="2">Uncharacterized protein</fullName>
    </submittedName>
</protein>
<proteinExistence type="predicted"/>
<evidence type="ECO:0000313" key="2">
    <source>
        <dbReference type="EMBL" id="PXX23788.1"/>
    </source>
</evidence>
<accession>A0A318HZ53</accession>
<dbReference type="Proteomes" id="UP000247755">
    <property type="component" value="Unassembled WGS sequence"/>
</dbReference>
<evidence type="ECO:0000313" key="3">
    <source>
        <dbReference type="Proteomes" id="UP000247755"/>
    </source>
</evidence>
<keyword evidence="1" id="KW-1133">Transmembrane helix</keyword>
<name>A0A318HZ53_BURPY</name>
<reference evidence="2 3" key="1">
    <citation type="submission" date="2018-05" db="EMBL/GenBank/DDBJ databases">
        <title>Comparative genomics of bacterial root endophytes of switchgrass collected from native prairies over two seasons.</title>
        <authorList>
            <person name="Tang Y."/>
        </authorList>
    </citation>
    <scope>NUCLEOTIDE SEQUENCE [LARGE SCALE GENOMIC DNA]</scope>
    <source>
        <strain evidence="2 3">NFIX32</strain>
    </source>
</reference>
<evidence type="ECO:0000256" key="1">
    <source>
        <dbReference type="SAM" id="Phobius"/>
    </source>
</evidence>
<feature type="transmembrane region" description="Helical" evidence="1">
    <location>
        <begin position="9"/>
        <end position="31"/>
    </location>
</feature>
<dbReference type="EMBL" id="QJJY01000033">
    <property type="protein sequence ID" value="PXX23788.1"/>
    <property type="molecule type" value="Genomic_DNA"/>
</dbReference>
<comment type="caution">
    <text evidence="2">The sequence shown here is derived from an EMBL/GenBank/DDBJ whole genome shotgun (WGS) entry which is preliminary data.</text>
</comment>
<keyword evidence="1" id="KW-0472">Membrane</keyword>
<feature type="transmembrane region" description="Helical" evidence="1">
    <location>
        <begin position="87"/>
        <end position="104"/>
    </location>
</feature>
<organism evidence="2 3">
    <name type="scientific">Burkholderia pyrrocinia</name>
    <name type="common">Pseudomonas pyrrocinia</name>
    <dbReference type="NCBI Taxonomy" id="60550"/>
    <lineage>
        <taxon>Bacteria</taxon>
        <taxon>Pseudomonadati</taxon>
        <taxon>Pseudomonadota</taxon>
        <taxon>Betaproteobacteria</taxon>
        <taxon>Burkholderiales</taxon>
        <taxon>Burkholderiaceae</taxon>
        <taxon>Burkholderia</taxon>
        <taxon>Burkholderia cepacia complex</taxon>
    </lineage>
</organism>
<dbReference type="AlphaFoldDB" id="A0A318HZ53"/>